<name>A0A062VC54_9PROT</name>
<comment type="subunit">
    <text evidence="8">Part of the Bam complex.</text>
</comment>
<dbReference type="InterPro" id="IPR010827">
    <property type="entry name" value="BamA/TamA_POTRA"/>
</dbReference>
<dbReference type="EMBL" id="ARYM01000003">
    <property type="protein sequence ID" value="KDA00014.1"/>
    <property type="molecule type" value="Genomic_DNA"/>
</dbReference>
<dbReference type="STRING" id="1280954.HPO_03899"/>
<keyword evidence="5 8" id="KW-0677">Repeat</keyword>
<evidence type="ECO:0000259" key="10">
    <source>
        <dbReference type="PROSITE" id="PS51779"/>
    </source>
</evidence>
<feature type="signal peptide" evidence="8">
    <location>
        <begin position="1"/>
        <end position="23"/>
    </location>
</feature>
<evidence type="ECO:0000256" key="3">
    <source>
        <dbReference type="ARBA" id="ARBA00022692"/>
    </source>
</evidence>
<dbReference type="Gene3D" id="2.40.160.50">
    <property type="entry name" value="membrane protein fhac: a member of the omp85/tpsb transporter family"/>
    <property type="match status" value="1"/>
</dbReference>
<dbReference type="RefSeq" id="WP_241767858.1">
    <property type="nucleotide sequence ID" value="NZ_ARYM01000003.1"/>
</dbReference>
<protein>
    <recommendedName>
        <fullName evidence="8 9">Outer membrane protein assembly factor BamA</fullName>
    </recommendedName>
</protein>
<dbReference type="Proteomes" id="UP000027100">
    <property type="component" value="Unassembled WGS sequence"/>
</dbReference>
<dbReference type="InterPro" id="IPR000184">
    <property type="entry name" value="Bac_surfAg_D15"/>
</dbReference>
<feature type="domain" description="POTRA" evidence="10">
    <location>
        <begin position="111"/>
        <end position="188"/>
    </location>
</feature>
<keyword evidence="12" id="KW-1185">Reference proteome</keyword>
<evidence type="ECO:0000256" key="5">
    <source>
        <dbReference type="ARBA" id="ARBA00022737"/>
    </source>
</evidence>
<keyword evidence="7 8" id="KW-0998">Cell outer membrane</keyword>
<dbReference type="Pfam" id="PF07244">
    <property type="entry name" value="POTRA"/>
    <property type="match status" value="5"/>
</dbReference>
<feature type="chain" id="PRO_5008980537" description="Outer membrane protein assembly factor BamA" evidence="8">
    <location>
        <begin position="24"/>
        <end position="849"/>
    </location>
</feature>
<dbReference type="Pfam" id="PF01103">
    <property type="entry name" value="Omp85"/>
    <property type="match status" value="1"/>
</dbReference>
<dbReference type="Gene3D" id="3.10.20.310">
    <property type="entry name" value="membrane protein fhac"/>
    <property type="match status" value="5"/>
</dbReference>
<dbReference type="InterPro" id="IPR023707">
    <property type="entry name" value="OM_assembly_BamA"/>
</dbReference>
<keyword evidence="6 8" id="KW-0472">Membrane</keyword>
<gene>
    <name evidence="8" type="primary">bamA</name>
    <name evidence="11" type="ORF">HPO_03899</name>
</gene>
<evidence type="ECO:0000256" key="6">
    <source>
        <dbReference type="ARBA" id="ARBA00023136"/>
    </source>
</evidence>
<comment type="subcellular location">
    <subcellularLocation>
        <location evidence="8">Cell outer membrane</location>
    </subcellularLocation>
    <subcellularLocation>
        <location evidence="1">Membrane</location>
    </subcellularLocation>
</comment>
<evidence type="ECO:0000313" key="11">
    <source>
        <dbReference type="EMBL" id="KDA00014.1"/>
    </source>
</evidence>
<accession>A0A062VC54</accession>
<comment type="similarity">
    <text evidence="8">Belongs to the BamA family.</text>
</comment>
<dbReference type="InterPro" id="IPR039910">
    <property type="entry name" value="D15-like"/>
</dbReference>
<evidence type="ECO:0000256" key="2">
    <source>
        <dbReference type="ARBA" id="ARBA00022452"/>
    </source>
</evidence>
<sequence precursor="true">MKNKLLSLTALCRVPFIASLSLGAVLQPVLLPAALAQEDLLEGTVRTILVEGNQRIEARTIQSYLLFEPGDSFNAERIDLSLKTLFATGLFADVAIDRWGNDVVVRVVENPIVNRISFEGNKALKEDKLREEIQIAPRSPFTAARVSSDVNRMIELYRRSGRFSARIRPEYKTLSQNRVDVVFVIEEGPTSGVRGINFIGNKEFSDARLRSEIVTRQSRPWRFFSSNDNYDSSRMEYDREKLREFYLDKGYYDFRVASAVAEMAPGKNDFFITYTVDEGVPYTFGEIKVETSLAKLDAGSLQRLVPMADTDPFRGKMIEQTIDSLTYAAGVAGYAFVDIRPIVKADPQTRRVDITFVVDEGPRVYIERVNIVGNTQTLDRIIRRELRIADGDAFNRVLIDRSRNRARALGFFKNVTVEETPGSAPDKTEVTYTVEEQSTGELSFSAGFSSTDSFLFDVGLSQANLLGTGRSAGLDLSLSQRQQIASFRFTEPRFMDRTLSAGLMGWLSSYDYTDVSSYESTSYGAGLNMAFPVADRTQLGLRYRLQYDSVNITDQNIVIDTEGNLVSTTVRDADGTVRSPVPGDITDPSQLVVDVCDIRYRFRSSSCTSETEGISSILGYSLTWDGTNDPIEPTRGMNMQLSQDVAGLGGDVQTLRTEANATGYYGLTPALRASLRLSAGHIQPWGDDMTVRINNRFFRGGSNFRGFDVAGIGPRQVVRYYDPDTGEQVSMERGSALGGNFYYQGTFELTVPNFLPEEYGIKSAFFVDAGGLGSLYDQDIVAPIAYTDSTTGYDAIQYTETDAAFRAATGLSVMWDSPFGPLRFDFSQVLRAEDYDKKETFRFSTTTRF</sequence>
<proteinExistence type="inferred from homology"/>
<keyword evidence="3 8" id="KW-0812">Transmembrane</keyword>
<dbReference type="InterPro" id="IPR034746">
    <property type="entry name" value="POTRA"/>
</dbReference>
<dbReference type="NCBIfam" id="TIGR03303">
    <property type="entry name" value="OM_YaeT"/>
    <property type="match status" value="1"/>
</dbReference>
<keyword evidence="4 8" id="KW-0732">Signal</keyword>
<dbReference type="GO" id="GO:0009279">
    <property type="term" value="C:cell outer membrane"/>
    <property type="evidence" value="ECO:0007669"/>
    <property type="project" value="UniProtKB-SubCell"/>
</dbReference>
<dbReference type="GO" id="GO:0043165">
    <property type="term" value="P:Gram-negative-bacterium-type cell outer membrane assembly"/>
    <property type="evidence" value="ECO:0007669"/>
    <property type="project" value="UniProtKB-UniRule"/>
</dbReference>
<dbReference type="HAMAP" id="MF_01430">
    <property type="entry name" value="OM_assembly_BamA"/>
    <property type="match status" value="1"/>
</dbReference>
<reference evidence="11 12" key="1">
    <citation type="journal article" date="2014" name="Antonie Van Leeuwenhoek">
        <title>Hyphomonas beringensis sp. nov. and Hyphomonas chukchiensis sp. nov., isolated from surface seawater of the Bering Sea and Chukchi Sea.</title>
        <authorList>
            <person name="Li C."/>
            <person name="Lai Q."/>
            <person name="Li G."/>
            <person name="Dong C."/>
            <person name="Wang J."/>
            <person name="Liao Y."/>
            <person name="Shao Z."/>
        </authorList>
    </citation>
    <scope>NUCLEOTIDE SEQUENCE [LARGE SCALE GENOMIC DNA]</scope>
    <source>
        <strain evidence="11 12">PS728</strain>
    </source>
</reference>
<dbReference type="PROSITE" id="PS51779">
    <property type="entry name" value="POTRA"/>
    <property type="match status" value="3"/>
</dbReference>
<evidence type="ECO:0000313" key="12">
    <source>
        <dbReference type="Proteomes" id="UP000027100"/>
    </source>
</evidence>
<dbReference type="PANTHER" id="PTHR12815">
    <property type="entry name" value="SORTING AND ASSEMBLY MACHINERY SAMM50 PROTEIN FAMILY MEMBER"/>
    <property type="match status" value="1"/>
</dbReference>
<organism evidence="11 12">
    <name type="scientific">Hyphomonas polymorpha PS728</name>
    <dbReference type="NCBI Taxonomy" id="1280954"/>
    <lineage>
        <taxon>Bacteria</taxon>
        <taxon>Pseudomonadati</taxon>
        <taxon>Pseudomonadota</taxon>
        <taxon>Alphaproteobacteria</taxon>
        <taxon>Hyphomonadales</taxon>
        <taxon>Hyphomonadaceae</taxon>
        <taxon>Hyphomonas</taxon>
    </lineage>
</organism>
<evidence type="ECO:0000256" key="8">
    <source>
        <dbReference type="HAMAP-Rule" id="MF_01430"/>
    </source>
</evidence>
<dbReference type="AlphaFoldDB" id="A0A062VC54"/>
<dbReference type="PATRIC" id="fig|1280954.3.peg.792"/>
<feature type="domain" description="POTRA" evidence="10">
    <location>
        <begin position="364"/>
        <end position="437"/>
    </location>
</feature>
<evidence type="ECO:0000256" key="4">
    <source>
        <dbReference type="ARBA" id="ARBA00022729"/>
    </source>
</evidence>
<dbReference type="eggNOG" id="COG4775">
    <property type="taxonomic scope" value="Bacteria"/>
</dbReference>
<dbReference type="GO" id="GO:0051205">
    <property type="term" value="P:protein insertion into membrane"/>
    <property type="evidence" value="ECO:0007669"/>
    <property type="project" value="UniProtKB-UniRule"/>
</dbReference>
<dbReference type="PANTHER" id="PTHR12815:SF23">
    <property type="entry name" value="OUTER MEMBRANE PROTEIN ASSEMBLY FACTOR BAMA"/>
    <property type="match status" value="1"/>
</dbReference>
<evidence type="ECO:0000256" key="7">
    <source>
        <dbReference type="ARBA" id="ARBA00023237"/>
    </source>
</evidence>
<comment type="caution">
    <text evidence="11">The sequence shown here is derived from an EMBL/GenBank/DDBJ whole genome shotgun (WGS) entry which is preliminary data.</text>
</comment>
<feature type="domain" description="POTRA" evidence="10">
    <location>
        <begin position="43"/>
        <end position="110"/>
    </location>
</feature>
<comment type="function">
    <text evidence="8">Part of the outer membrane protein assembly complex, which is involved in assembly and insertion of beta-barrel proteins into the outer membrane.</text>
</comment>
<dbReference type="PIRSF" id="PIRSF006076">
    <property type="entry name" value="OM_assembly_OMP85"/>
    <property type="match status" value="1"/>
</dbReference>
<evidence type="ECO:0000256" key="1">
    <source>
        <dbReference type="ARBA" id="ARBA00004370"/>
    </source>
</evidence>
<evidence type="ECO:0000256" key="9">
    <source>
        <dbReference type="NCBIfam" id="TIGR03303"/>
    </source>
</evidence>
<keyword evidence="2 8" id="KW-1134">Transmembrane beta strand</keyword>